<dbReference type="PANTHER" id="PTHR39624:SF2">
    <property type="entry name" value="OSMC-LIKE PROTEIN"/>
    <property type="match status" value="1"/>
</dbReference>
<gene>
    <name evidence="1" type="ORF">EG349_01135</name>
    <name evidence="2" type="ORF">EG353_19605</name>
</gene>
<organism evidence="1 3">
    <name type="scientific">Chryseobacterium shandongense</name>
    <dbReference type="NCBI Taxonomy" id="1493872"/>
    <lineage>
        <taxon>Bacteria</taxon>
        <taxon>Pseudomonadati</taxon>
        <taxon>Bacteroidota</taxon>
        <taxon>Flavobacteriia</taxon>
        <taxon>Flavobacteriales</taxon>
        <taxon>Weeksellaceae</taxon>
        <taxon>Chryseobacterium group</taxon>
        <taxon>Chryseobacterium</taxon>
    </lineage>
</organism>
<dbReference type="Proteomes" id="UP000274073">
    <property type="component" value="Chromosome"/>
</dbReference>
<dbReference type="PANTHER" id="PTHR39624">
    <property type="entry name" value="PROTEIN INVOLVED IN RIMO-MEDIATED BETA-METHYLTHIOLATION OF RIBOSOMAL PROTEIN S12 YCAO"/>
    <property type="match status" value="1"/>
</dbReference>
<dbReference type="Proteomes" id="UP000281741">
    <property type="component" value="Chromosome"/>
</dbReference>
<dbReference type="InterPro" id="IPR015946">
    <property type="entry name" value="KH_dom-like_a/b"/>
</dbReference>
<evidence type="ECO:0000313" key="1">
    <source>
        <dbReference type="EMBL" id="AZA85491.1"/>
    </source>
</evidence>
<dbReference type="SUPFAM" id="SSF82784">
    <property type="entry name" value="OsmC-like"/>
    <property type="match status" value="1"/>
</dbReference>
<dbReference type="RefSeq" id="WP_123853438.1">
    <property type="nucleotide sequence ID" value="NZ_CP033912.1"/>
</dbReference>
<dbReference type="EMBL" id="CP033915">
    <property type="protein sequence ID" value="AZA85491.1"/>
    <property type="molecule type" value="Genomic_DNA"/>
</dbReference>
<dbReference type="Pfam" id="PF02566">
    <property type="entry name" value="OsmC"/>
    <property type="match status" value="1"/>
</dbReference>
<keyword evidence="4" id="KW-1185">Reference proteome</keyword>
<name>A0AAD1DKE0_9FLAO</name>
<evidence type="ECO:0000313" key="4">
    <source>
        <dbReference type="Proteomes" id="UP000281741"/>
    </source>
</evidence>
<evidence type="ECO:0000313" key="3">
    <source>
        <dbReference type="Proteomes" id="UP000274073"/>
    </source>
</evidence>
<dbReference type="EMBL" id="CP033912">
    <property type="protein sequence ID" value="AZA97598.1"/>
    <property type="molecule type" value="Genomic_DNA"/>
</dbReference>
<reference evidence="3 4" key="1">
    <citation type="submission" date="2018-11" db="EMBL/GenBank/DDBJ databases">
        <title>Proposal to divide the Flavobacteriaceae and reorganize its genera based on Amino Acid Identity values calculated from whole genome sequences.</title>
        <authorList>
            <person name="Nicholson A.C."/>
            <person name="Gulvik C.A."/>
            <person name="Whitney A.M."/>
            <person name="Humrighouse B.W."/>
            <person name="Bell M."/>
            <person name="Holmes B."/>
            <person name="Steigerwalt A.G."/>
            <person name="Villarma A."/>
            <person name="Sheth M."/>
            <person name="Batra D."/>
            <person name="Pryor J."/>
            <person name="Bernardet J.-F."/>
            <person name="Hugo C."/>
            <person name="Kampfer P."/>
            <person name="Newman J."/>
            <person name="McQuiston J.R."/>
        </authorList>
    </citation>
    <scope>NUCLEOTIDE SEQUENCE [LARGE SCALE GENOMIC DNA]</scope>
    <source>
        <strain evidence="1 3">G0207</strain>
        <strain evidence="2 4">H5143</strain>
    </source>
</reference>
<accession>A0AAD1DKE0</accession>
<dbReference type="AlphaFoldDB" id="A0AAD1DKE0"/>
<dbReference type="InterPro" id="IPR003718">
    <property type="entry name" value="OsmC/Ohr_fam"/>
</dbReference>
<proteinExistence type="predicted"/>
<dbReference type="Gene3D" id="3.30.300.20">
    <property type="match status" value="1"/>
</dbReference>
<evidence type="ECO:0000313" key="2">
    <source>
        <dbReference type="EMBL" id="AZA97598.1"/>
    </source>
</evidence>
<protein>
    <submittedName>
        <fullName evidence="1">OsmC family peroxiredoxin</fullName>
    </submittedName>
</protein>
<dbReference type="InterPro" id="IPR036102">
    <property type="entry name" value="OsmC/Ohrsf"/>
</dbReference>
<sequence>MKYILEHPISGQSVKNKYESIIKWRNGIIRTDEPPETGGQDKGPDPYTLLLSSLVACTIATLNMYLEIHNIKLLTIEVEANMIQKLEQEGLVMHIERSITFRNHNDKKLQEKLLRVADNCSVAKLLSGKMKITTTVRS</sequence>